<dbReference type="EMBL" id="KZ107884">
    <property type="protein sequence ID" value="OSS43248.1"/>
    <property type="molecule type" value="Genomic_DNA"/>
</dbReference>
<evidence type="ECO:0000256" key="1">
    <source>
        <dbReference type="ARBA" id="ARBA00022737"/>
    </source>
</evidence>
<organism evidence="4 5">
    <name type="scientific">Epicoccum nigrum</name>
    <name type="common">Soil fungus</name>
    <name type="synonym">Epicoccum purpurascens</name>
    <dbReference type="NCBI Taxonomy" id="105696"/>
    <lineage>
        <taxon>Eukaryota</taxon>
        <taxon>Fungi</taxon>
        <taxon>Dikarya</taxon>
        <taxon>Ascomycota</taxon>
        <taxon>Pezizomycotina</taxon>
        <taxon>Dothideomycetes</taxon>
        <taxon>Pleosporomycetidae</taxon>
        <taxon>Pleosporales</taxon>
        <taxon>Pleosporineae</taxon>
        <taxon>Didymellaceae</taxon>
        <taxon>Epicoccum</taxon>
    </lineage>
</organism>
<feature type="repeat" description="ANK" evidence="3">
    <location>
        <begin position="170"/>
        <end position="202"/>
    </location>
</feature>
<dbReference type="SUPFAM" id="SSF48403">
    <property type="entry name" value="Ankyrin repeat"/>
    <property type="match status" value="1"/>
</dbReference>
<dbReference type="Pfam" id="PF12796">
    <property type="entry name" value="Ank_2"/>
    <property type="match status" value="2"/>
</dbReference>
<dbReference type="InterPro" id="IPR036770">
    <property type="entry name" value="Ankyrin_rpt-contain_sf"/>
</dbReference>
<dbReference type="Pfam" id="PF00023">
    <property type="entry name" value="Ank"/>
    <property type="match status" value="1"/>
</dbReference>
<dbReference type="AlphaFoldDB" id="A0A1Y2LK44"/>
<evidence type="ECO:0000256" key="3">
    <source>
        <dbReference type="PROSITE-ProRule" id="PRU00023"/>
    </source>
</evidence>
<feature type="repeat" description="ANK" evidence="3">
    <location>
        <begin position="435"/>
        <end position="461"/>
    </location>
</feature>
<gene>
    <name evidence="4" type="ORF">B5807_12113</name>
</gene>
<dbReference type="Gene3D" id="1.25.40.20">
    <property type="entry name" value="Ankyrin repeat-containing domain"/>
    <property type="match status" value="2"/>
</dbReference>
<keyword evidence="2 3" id="KW-0040">ANK repeat</keyword>
<evidence type="ECO:0000313" key="4">
    <source>
        <dbReference type="EMBL" id="OSS43248.1"/>
    </source>
</evidence>
<dbReference type="InParanoid" id="A0A1Y2LK44"/>
<evidence type="ECO:0000256" key="2">
    <source>
        <dbReference type="ARBA" id="ARBA00023043"/>
    </source>
</evidence>
<dbReference type="STRING" id="105696.A0A1Y2LK44"/>
<protein>
    <submittedName>
        <fullName evidence="4">Uncharacterized protein</fullName>
    </submittedName>
</protein>
<proteinExistence type="predicted"/>
<keyword evidence="5" id="KW-1185">Reference proteome</keyword>
<sequence length="564" mass="61073">MELELTTRSRRELELERESDFRSRLRSLCGLFVSVYHGKVYFLHQTAREFLRADASTSAKIPQNARWQQSITLQYAHKVLAELCVRVFSFFESKAELTTGIPVQNCDPSVDAFFNYAAVWWPMHFREASLSTIEDHVAIQLGLEASDPRSRCFGSWVSIYSTFSYTIIKRDNSHLTVASLVGNDVLVQTLLDKGADVNAQGGEYGNALQAASYKGHGQVVKMLLDEGAGANAQCGEYGTALYAALVRGYEQVVEMLLDNGVDVNEQSTYYGSALHAASALGYEKVVQMLLDKGADPLMTNASGWAPFDLAAENRQVTVLTILLKSKAYDEVDNKDSLYGSVMNTLAFKGYTDLLRSTAKHKNANLSSVDSHGRTLLLLAARSGNVQTIKSLLDQGLSTTSDAKGDGLLSYAASSGSPEALSTVLECGLDLSLQLRYWSPLHWACRAGNAEIVETLIAIGLESESVCVAEVQGEWTPLAVAIFHGNKNMLASLSVSAQAVLGVRNIRSICTIQSHGRASCNSCFYVSGMSSKPNVGLINLKASLDLASSAAPVVTLTTASCASLY</sequence>
<name>A0A1Y2LK44_EPING</name>
<reference evidence="4 5" key="1">
    <citation type="journal article" date="2017" name="Genome Announc.">
        <title>Genome sequence of the saprophytic ascomycete Epicoccum nigrum ICMP 19927 strain isolated from New Zealand.</title>
        <authorList>
            <person name="Fokin M."/>
            <person name="Fleetwood D."/>
            <person name="Weir B.S."/>
            <person name="Villas-Boas S.G."/>
        </authorList>
    </citation>
    <scope>NUCLEOTIDE SEQUENCE [LARGE SCALE GENOMIC DNA]</scope>
    <source>
        <strain evidence="4 5">ICMP 19927</strain>
    </source>
</reference>
<dbReference type="PANTHER" id="PTHR24198:SF165">
    <property type="entry name" value="ANKYRIN REPEAT-CONTAINING PROTEIN-RELATED"/>
    <property type="match status" value="1"/>
</dbReference>
<dbReference type="Proteomes" id="UP000193240">
    <property type="component" value="Unassembled WGS sequence"/>
</dbReference>
<dbReference type="OMA" id="ICTIQSH"/>
<evidence type="ECO:0000313" key="5">
    <source>
        <dbReference type="Proteomes" id="UP000193240"/>
    </source>
</evidence>
<feature type="repeat" description="ANK" evidence="3">
    <location>
        <begin position="236"/>
        <end position="268"/>
    </location>
</feature>
<dbReference type="SMART" id="SM00248">
    <property type="entry name" value="ANK"/>
    <property type="match status" value="8"/>
</dbReference>
<feature type="repeat" description="ANK" evidence="3">
    <location>
        <begin position="269"/>
        <end position="301"/>
    </location>
</feature>
<dbReference type="PROSITE" id="PS50088">
    <property type="entry name" value="ANK_REPEAT"/>
    <property type="match status" value="5"/>
</dbReference>
<feature type="repeat" description="ANK" evidence="3">
    <location>
        <begin position="371"/>
        <end position="403"/>
    </location>
</feature>
<dbReference type="PANTHER" id="PTHR24198">
    <property type="entry name" value="ANKYRIN REPEAT AND PROTEIN KINASE DOMAIN-CONTAINING PROTEIN"/>
    <property type="match status" value="1"/>
</dbReference>
<dbReference type="PROSITE" id="PS50297">
    <property type="entry name" value="ANK_REP_REGION"/>
    <property type="match status" value="4"/>
</dbReference>
<dbReference type="Pfam" id="PF13637">
    <property type="entry name" value="Ank_4"/>
    <property type="match status" value="1"/>
</dbReference>
<dbReference type="InterPro" id="IPR002110">
    <property type="entry name" value="Ankyrin_rpt"/>
</dbReference>
<keyword evidence="1" id="KW-0677">Repeat</keyword>
<accession>A0A1Y2LK44</accession>